<comment type="caution">
    <text evidence="4">The sequence shown here is derived from an EMBL/GenBank/DDBJ whole genome shotgun (WGS) entry which is preliminary data.</text>
</comment>
<dbReference type="RefSeq" id="WP_152889755.1">
    <property type="nucleotide sequence ID" value="NZ_WHJC01000113.1"/>
</dbReference>
<evidence type="ECO:0000256" key="1">
    <source>
        <dbReference type="ARBA" id="ARBA00022741"/>
    </source>
</evidence>
<protein>
    <submittedName>
        <fullName evidence="4">ATP-binding cassette domain-containing protein</fullName>
    </submittedName>
</protein>
<dbReference type="Proteomes" id="UP000430345">
    <property type="component" value="Unassembled WGS sequence"/>
</dbReference>
<dbReference type="SUPFAM" id="SSF52540">
    <property type="entry name" value="P-loop containing nucleoside triphosphate hydrolases"/>
    <property type="match status" value="1"/>
</dbReference>
<keyword evidence="2 4" id="KW-0067">ATP-binding</keyword>
<dbReference type="AlphaFoldDB" id="A0A6I1MN00"/>
<evidence type="ECO:0000313" key="4">
    <source>
        <dbReference type="EMBL" id="MPQ43848.1"/>
    </source>
</evidence>
<dbReference type="Gene3D" id="3.40.50.300">
    <property type="entry name" value="P-loop containing nucleotide triphosphate hydrolases"/>
    <property type="match status" value="1"/>
</dbReference>
<dbReference type="EMBL" id="WHJC01000113">
    <property type="protein sequence ID" value="MPQ43848.1"/>
    <property type="molecule type" value="Genomic_DNA"/>
</dbReference>
<organism evidence="4 5">
    <name type="scientific">Clostridium tarantellae</name>
    <dbReference type="NCBI Taxonomy" id="39493"/>
    <lineage>
        <taxon>Bacteria</taxon>
        <taxon>Bacillati</taxon>
        <taxon>Bacillota</taxon>
        <taxon>Clostridia</taxon>
        <taxon>Eubacteriales</taxon>
        <taxon>Clostridiaceae</taxon>
        <taxon>Clostridium</taxon>
    </lineage>
</organism>
<dbReference type="OrthoDB" id="9771863at2"/>
<gene>
    <name evidence="4" type="ORF">GBZ86_08765</name>
</gene>
<name>A0A6I1MN00_9CLOT</name>
<dbReference type="InterPro" id="IPR050107">
    <property type="entry name" value="ABC_carbohydrate_import_ATPase"/>
</dbReference>
<dbReference type="GO" id="GO:0005524">
    <property type="term" value="F:ATP binding"/>
    <property type="evidence" value="ECO:0007669"/>
    <property type="project" value="UniProtKB-KW"/>
</dbReference>
<keyword evidence="5" id="KW-1185">Reference proteome</keyword>
<reference evidence="4 5" key="1">
    <citation type="submission" date="2019-10" db="EMBL/GenBank/DDBJ databases">
        <title>The Genome Sequence of Clostridium tarantellae Isolated from Fish Brain.</title>
        <authorList>
            <person name="Bano L."/>
            <person name="Kiel M."/>
            <person name="Sales G."/>
            <person name="Doxey A.C."/>
            <person name="Mansfield M.J."/>
            <person name="Schiavone M."/>
            <person name="Rossetto O."/>
            <person name="Pirazzini M."/>
            <person name="Dobrindt U."/>
            <person name="Montecucco C."/>
        </authorList>
    </citation>
    <scope>NUCLEOTIDE SEQUENCE [LARGE SCALE GENOMIC DNA]</scope>
    <source>
        <strain evidence="4 5">DSM 3997</strain>
    </source>
</reference>
<evidence type="ECO:0000259" key="3">
    <source>
        <dbReference type="PROSITE" id="PS50893"/>
    </source>
</evidence>
<proteinExistence type="predicted"/>
<dbReference type="Pfam" id="PF00005">
    <property type="entry name" value="ABC_tran"/>
    <property type="match status" value="1"/>
</dbReference>
<dbReference type="InterPro" id="IPR027417">
    <property type="entry name" value="P-loop_NTPase"/>
</dbReference>
<keyword evidence="1" id="KW-0547">Nucleotide-binding</keyword>
<feature type="domain" description="ABC transporter" evidence="3">
    <location>
        <begin position="29"/>
        <end position="273"/>
    </location>
</feature>
<sequence length="274" mass="31657">MEYLLEMMVGRYTSFKVNKKNNNPGNTILNISNLFVMNNKKVLALKNFSLKIRQGEIIGIVGVNGDGQIELVEAITGMRKIDKGKVEFINEEKHKFFMGYRTNKSIPCKKDKNKKGLILDYTLESNILLQIYNKKTYSKKRLLNKKSIKIYNKNIIKDFHVKSSKQQLNILRSLSFINIKKNIICKKIELQSEIVIAVQPTKNLDKDSIDYIHKRLIKQRNLGKGVLLISSQLDEILNLSDRIVIINNGELVNIVNTDEINEKEIDFIMTKIKN</sequence>
<accession>A0A6I1MN00</accession>
<dbReference type="PROSITE" id="PS50893">
    <property type="entry name" value="ABC_TRANSPORTER_2"/>
    <property type="match status" value="1"/>
</dbReference>
<evidence type="ECO:0000256" key="2">
    <source>
        <dbReference type="ARBA" id="ARBA00022840"/>
    </source>
</evidence>
<dbReference type="GO" id="GO:0016887">
    <property type="term" value="F:ATP hydrolysis activity"/>
    <property type="evidence" value="ECO:0007669"/>
    <property type="project" value="InterPro"/>
</dbReference>
<dbReference type="InterPro" id="IPR003439">
    <property type="entry name" value="ABC_transporter-like_ATP-bd"/>
</dbReference>
<dbReference type="PANTHER" id="PTHR43790">
    <property type="entry name" value="CARBOHYDRATE TRANSPORT ATP-BINDING PROTEIN MG119-RELATED"/>
    <property type="match status" value="1"/>
</dbReference>
<evidence type="ECO:0000313" key="5">
    <source>
        <dbReference type="Proteomes" id="UP000430345"/>
    </source>
</evidence>
<dbReference type="PANTHER" id="PTHR43790:SF4">
    <property type="entry name" value="GUANOSINE IMPORT ATP-BINDING PROTEIN NUPO"/>
    <property type="match status" value="1"/>
</dbReference>